<dbReference type="EMBL" id="BMAU01021216">
    <property type="protein sequence ID" value="GFY00065.1"/>
    <property type="molecule type" value="Genomic_DNA"/>
</dbReference>
<accession>A0A8X6VBH5</accession>
<reference evidence="1" key="1">
    <citation type="submission" date="2020-08" db="EMBL/GenBank/DDBJ databases">
        <title>Multicomponent nature underlies the extraordinary mechanical properties of spider dragline silk.</title>
        <authorList>
            <person name="Kono N."/>
            <person name="Nakamura H."/>
            <person name="Mori M."/>
            <person name="Yoshida Y."/>
            <person name="Ohtoshi R."/>
            <person name="Malay A.D."/>
            <person name="Moran D.A.P."/>
            <person name="Tomita M."/>
            <person name="Numata K."/>
            <person name="Arakawa K."/>
        </authorList>
    </citation>
    <scope>NUCLEOTIDE SEQUENCE</scope>
</reference>
<evidence type="ECO:0000313" key="2">
    <source>
        <dbReference type="Proteomes" id="UP000887159"/>
    </source>
</evidence>
<organism evidence="1 2">
    <name type="scientific">Trichonephila clavipes</name>
    <name type="common">Golden silk orbweaver</name>
    <name type="synonym">Nephila clavipes</name>
    <dbReference type="NCBI Taxonomy" id="2585209"/>
    <lineage>
        <taxon>Eukaryota</taxon>
        <taxon>Metazoa</taxon>
        <taxon>Ecdysozoa</taxon>
        <taxon>Arthropoda</taxon>
        <taxon>Chelicerata</taxon>
        <taxon>Arachnida</taxon>
        <taxon>Araneae</taxon>
        <taxon>Araneomorphae</taxon>
        <taxon>Entelegynae</taxon>
        <taxon>Araneoidea</taxon>
        <taxon>Nephilidae</taxon>
        <taxon>Trichonephila</taxon>
    </lineage>
</organism>
<name>A0A8X6VBH5_TRICX</name>
<gene>
    <name evidence="1" type="primary">pol_4161</name>
    <name evidence="1" type="ORF">TNCV_1341631</name>
</gene>
<dbReference type="InterPro" id="IPR036397">
    <property type="entry name" value="RNaseH_sf"/>
</dbReference>
<dbReference type="InterPro" id="IPR050951">
    <property type="entry name" value="Retrovirus_Pol_polyprotein"/>
</dbReference>
<keyword evidence="2" id="KW-1185">Reference proteome</keyword>
<dbReference type="SUPFAM" id="SSF53098">
    <property type="entry name" value="Ribonuclease H-like"/>
    <property type="match status" value="1"/>
</dbReference>
<comment type="caution">
    <text evidence="1">The sequence shown here is derived from an EMBL/GenBank/DDBJ whole genome shotgun (WGS) entry which is preliminary data.</text>
</comment>
<dbReference type="InterPro" id="IPR012337">
    <property type="entry name" value="RNaseH-like_sf"/>
</dbReference>
<sequence>MRFGYKITSKAAVIGNHLDQGRYILVNQTAALLQGIEENCPSYVGKVNTVVTRSQTRQSFHSDGLSKGDSDRDQGTSFMSRLTVKFFNRFGIKVSRSSVYHPQSNPVERFHRTVKRVLKVSCIEAAPNWEIQVPAALFALRTVTYESSDFSPAELIYGNNLRTPVTLLYESCLDPEEKEDTVVEYVFELINRLKKCRDLAMVRMEEVRDRRKK</sequence>
<dbReference type="AlphaFoldDB" id="A0A8X6VBH5"/>
<dbReference type="GO" id="GO:0003676">
    <property type="term" value="F:nucleic acid binding"/>
    <property type="evidence" value="ECO:0007669"/>
    <property type="project" value="InterPro"/>
</dbReference>
<dbReference type="PANTHER" id="PTHR37984:SF15">
    <property type="entry name" value="INTEGRASE CATALYTIC DOMAIN-CONTAINING PROTEIN"/>
    <property type="match status" value="1"/>
</dbReference>
<dbReference type="Proteomes" id="UP000887159">
    <property type="component" value="Unassembled WGS sequence"/>
</dbReference>
<protein>
    <submittedName>
        <fullName evidence="1">Retrovirus-related Pol polyprotein from transposon 17.6</fullName>
    </submittedName>
</protein>
<dbReference type="PANTHER" id="PTHR37984">
    <property type="entry name" value="PROTEIN CBG26694"/>
    <property type="match status" value="1"/>
</dbReference>
<dbReference type="Gene3D" id="3.30.420.10">
    <property type="entry name" value="Ribonuclease H-like superfamily/Ribonuclease H"/>
    <property type="match status" value="1"/>
</dbReference>
<proteinExistence type="predicted"/>
<evidence type="ECO:0000313" key="1">
    <source>
        <dbReference type="EMBL" id="GFY00065.1"/>
    </source>
</evidence>